<comment type="caution">
    <text evidence="2">The sequence shown here is derived from an EMBL/GenBank/DDBJ whole genome shotgun (WGS) entry which is preliminary data.</text>
</comment>
<evidence type="ECO:0000313" key="2">
    <source>
        <dbReference type="EMBL" id="PKI75124.1"/>
    </source>
</evidence>
<reference evidence="2 3" key="1">
    <citation type="submission" date="2017-11" db="EMBL/GenBank/DDBJ databases">
        <title>De-novo sequencing of pomegranate (Punica granatum L.) genome.</title>
        <authorList>
            <person name="Akparov Z."/>
            <person name="Amiraslanov A."/>
            <person name="Hajiyeva S."/>
            <person name="Abbasov M."/>
            <person name="Kaur K."/>
            <person name="Hamwieh A."/>
            <person name="Solovyev V."/>
            <person name="Salamov A."/>
            <person name="Braich B."/>
            <person name="Kosarev P."/>
            <person name="Mahmoud A."/>
            <person name="Hajiyev E."/>
            <person name="Babayeva S."/>
            <person name="Izzatullayeva V."/>
            <person name="Mammadov A."/>
            <person name="Mammadov A."/>
            <person name="Sharifova S."/>
            <person name="Ojaghi J."/>
            <person name="Eynullazada K."/>
            <person name="Bayramov B."/>
            <person name="Abdulazimova A."/>
            <person name="Shahmuradov I."/>
        </authorList>
    </citation>
    <scope>NUCLEOTIDE SEQUENCE [LARGE SCALE GENOMIC DNA]</scope>
    <source>
        <strain evidence="3">cv. AG2017</strain>
        <tissue evidence="2">Leaf</tissue>
    </source>
</reference>
<organism evidence="2 3">
    <name type="scientific">Punica granatum</name>
    <name type="common">Pomegranate</name>
    <dbReference type="NCBI Taxonomy" id="22663"/>
    <lineage>
        <taxon>Eukaryota</taxon>
        <taxon>Viridiplantae</taxon>
        <taxon>Streptophyta</taxon>
        <taxon>Embryophyta</taxon>
        <taxon>Tracheophyta</taxon>
        <taxon>Spermatophyta</taxon>
        <taxon>Magnoliopsida</taxon>
        <taxon>eudicotyledons</taxon>
        <taxon>Gunneridae</taxon>
        <taxon>Pentapetalae</taxon>
        <taxon>rosids</taxon>
        <taxon>malvids</taxon>
        <taxon>Myrtales</taxon>
        <taxon>Lythraceae</taxon>
        <taxon>Punica</taxon>
    </lineage>
</organism>
<sequence>MRVNSPQAHISKSTGPKNYSRPRASLGNHVRACEVGWLPSVVVPANGVISVRDWYAAQKRFRAEEINSAVEDLWCIASHRWATG</sequence>
<proteinExistence type="predicted"/>
<accession>A0A2I0L361</accession>
<feature type="region of interest" description="Disordered" evidence="1">
    <location>
        <begin position="1"/>
        <end position="23"/>
    </location>
</feature>
<keyword evidence="3" id="KW-1185">Reference proteome</keyword>
<evidence type="ECO:0000313" key="3">
    <source>
        <dbReference type="Proteomes" id="UP000233551"/>
    </source>
</evidence>
<dbReference type="Proteomes" id="UP000233551">
    <property type="component" value="Unassembled WGS sequence"/>
</dbReference>
<feature type="compositionally biased region" description="Polar residues" evidence="1">
    <location>
        <begin position="1"/>
        <end position="17"/>
    </location>
</feature>
<protein>
    <submittedName>
        <fullName evidence="2">Uncharacterized protein</fullName>
    </submittedName>
</protein>
<dbReference type="AlphaFoldDB" id="A0A2I0L361"/>
<gene>
    <name evidence="2" type="ORF">CRG98_004459</name>
</gene>
<name>A0A2I0L361_PUNGR</name>
<dbReference type="EMBL" id="PGOL01000185">
    <property type="protein sequence ID" value="PKI75124.1"/>
    <property type="molecule type" value="Genomic_DNA"/>
</dbReference>
<evidence type="ECO:0000256" key="1">
    <source>
        <dbReference type="SAM" id="MobiDB-lite"/>
    </source>
</evidence>